<dbReference type="InterPro" id="IPR013656">
    <property type="entry name" value="PAS_4"/>
</dbReference>
<dbReference type="InterPro" id="IPR003661">
    <property type="entry name" value="HisK_dim/P_dom"/>
</dbReference>
<dbReference type="Pfam" id="PF02518">
    <property type="entry name" value="HATPase_c"/>
    <property type="match status" value="1"/>
</dbReference>
<dbReference type="Gene3D" id="3.30.450.40">
    <property type="match status" value="1"/>
</dbReference>
<protein>
    <recommendedName>
        <fullName evidence="2">histidine kinase</fullName>
        <ecNumber evidence="2">2.7.13.3</ecNumber>
    </recommendedName>
</protein>
<keyword evidence="7" id="KW-0175">Coiled coil</keyword>
<dbReference type="FunFam" id="3.30.565.10:FF:000010">
    <property type="entry name" value="Sensor histidine kinase RcsC"/>
    <property type="match status" value="1"/>
</dbReference>
<feature type="domain" description="PAC" evidence="11">
    <location>
        <begin position="772"/>
        <end position="823"/>
    </location>
</feature>
<dbReference type="EC" id="2.7.13.3" evidence="2"/>
<gene>
    <name evidence="12" type="ORF">IR213_03680</name>
</gene>
<dbReference type="CDD" id="cd17546">
    <property type="entry name" value="REC_hyHK_CKI1_RcsC-like"/>
    <property type="match status" value="1"/>
</dbReference>
<dbReference type="InterPro" id="IPR011006">
    <property type="entry name" value="CheY-like_superfamily"/>
</dbReference>
<reference evidence="12" key="1">
    <citation type="submission" date="2020-11" db="EMBL/GenBank/DDBJ databases">
        <title>Genome of Flavobacterium soyangense.</title>
        <authorList>
            <person name="Liu Q."/>
            <person name="Xin Y.-H."/>
        </authorList>
    </citation>
    <scope>NUCLEOTIDE SEQUENCE</scope>
    <source>
        <strain evidence="12">CGMCC 1.13493</strain>
    </source>
</reference>
<keyword evidence="13" id="KW-1185">Reference proteome</keyword>
<dbReference type="PROSITE" id="PS50113">
    <property type="entry name" value="PAC"/>
    <property type="match status" value="4"/>
</dbReference>
<feature type="modified residue" description="4-aspartylphosphate" evidence="6">
    <location>
        <position position="1565"/>
    </location>
</feature>
<dbReference type="NCBIfam" id="TIGR00229">
    <property type="entry name" value="sensory_box"/>
    <property type="match status" value="6"/>
</dbReference>
<dbReference type="Pfam" id="PF08447">
    <property type="entry name" value="PAS_3"/>
    <property type="match status" value="2"/>
</dbReference>
<dbReference type="SUPFAM" id="SSF55781">
    <property type="entry name" value="GAF domain-like"/>
    <property type="match status" value="1"/>
</dbReference>
<organism evidence="12 13">
    <name type="scientific">Flavobacterium soyangense</name>
    <dbReference type="NCBI Taxonomy" id="2023265"/>
    <lineage>
        <taxon>Bacteria</taxon>
        <taxon>Pseudomonadati</taxon>
        <taxon>Bacteroidota</taxon>
        <taxon>Flavobacteriia</taxon>
        <taxon>Flavobacteriales</taxon>
        <taxon>Flavobacteriaceae</taxon>
        <taxon>Flavobacterium</taxon>
    </lineage>
</organism>
<dbReference type="PROSITE" id="PS50112">
    <property type="entry name" value="PAS"/>
    <property type="match status" value="7"/>
</dbReference>
<name>A0A930U6B3_9FLAO</name>
<dbReference type="SMART" id="SM00448">
    <property type="entry name" value="REC"/>
    <property type="match status" value="1"/>
</dbReference>
<evidence type="ECO:0000256" key="5">
    <source>
        <dbReference type="ARBA" id="ARBA00022777"/>
    </source>
</evidence>
<feature type="domain" description="PAS" evidence="10">
    <location>
        <begin position="596"/>
        <end position="642"/>
    </location>
</feature>
<dbReference type="SUPFAM" id="SSF47384">
    <property type="entry name" value="Homodimeric domain of signal transducing histidine kinase"/>
    <property type="match status" value="1"/>
</dbReference>
<dbReference type="Gene3D" id="3.30.450.20">
    <property type="entry name" value="PAS domain"/>
    <property type="match status" value="8"/>
</dbReference>
<dbReference type="InterPro" id="IPR029016">
    <property type="entry name" value="GAF-like_dom_sf"/>
</dbReference>
<feature type="domain" description="PAS" evidence="10">
    <location>
        <begin position="317"/>
        <end position="383"/>
    </location>
</feature>
<evidence type="ECO:0000256" key="6">
    <source>
        <dbReference type="PROSITE-ProRule" id="PRU00169"/>
    </source>
</evidence>
<evidence type="ECO:0000313" key="13">
    <source>
        <dbReference type="Proteomes" id="UP000646211"/>
    </source>
</evidence>
<feature type="domain" description="PAS" evidence="10">
    <location>
        <begin position="697"/>
        <end position="772"/>
    </location>
</feature>
<evidence type="ECO:0000259" key="8">
    <source>
        <dbReference type="PROSITE" id="PS50109"/>
    </source>
</evidence>
<feature type="coiled-coil region" evidence="7">
    <location>
        <begin position="46"/>
        <end position="75"/>
    </location>
</feature>
<dbReference type="EMBL" id="JADHEC010000005">
    <property type="protein sequence ID" value="MBF2707693.1"/>
    <property type="molecule type" value="Genomic_DNA"/>
</dbReference>
<keyword evidence="4" id="KW-0808">Transferase</keyword>
<feature type="domain" description="PAS" evidence="10">
    <location>
        <begin position="442"/>
        <end position="512"/>
    </location>
</feature>
<dbReference type="PANTHER" id="PTHR43047">
    <property type="entry name" value="TWO-COMPONENT HISTIDINE PROTEIN KINASE"/>
    <property type="match status" value="1"/>
</dbReference>
<evidence type="ECO:0000256" key="3">
    <source>
        <dbReference type="ARBA" id="ARBA00022553"/>
    </source>
</evidence>
<dbReference type="SMART" id="SM00065">
    <property type="entry name" value="GAF"/>
    <property type="match status" value="1"/>
</dbReference>
<dbReference type="PRINTS" id="PR00344">
    <property type="entry name" value="BCTRLSENSOR"/>
</dbReference>
<accession>A0A930U6B3</accession>
<feature type="domain" description="PAS" evidence="10">
    <location>
        <begin position="190"/>
        <end position="243"/>
    </location>
</feature>
<feature type="coiled-coil region" evidence="7">
    <location>
        <begin position="1236"/>
        <end position="1263"/>
    </location>
</feature>
<dbReference type="SMART" id="SM00086">
    <property type="entry name" value="PAC"/>
    <property type="match status" value="6"/>
</dbReference>
<dbReference type="SMART" id="SM00091">
    <property type="entry name" value="PAS"/>
    <property type="match status" value="8"/>
</dbReference>
<feature type="domain" description="Histidine kinase" evidence="8">
    <location>
        <begin position="1270"/>
        <end position="1488"/>
    </location>
</feature>
<feature type="domain" description="PAC" evidence="11">
    <location>
        <begin position="898"/>
        <end position="948"/>
    </location>
</feature>
<evidence type="ECO:0000313" key="12">
    <source>
        <dbReference type="EMBL" id="MBF2707693.1"/>
    </source>
</evidence>
<dbReference type="CDD" id="cd00082">
    <property type="entry name" value="HisKA"/>
    <property type="match status" value="1"/>
</dbReference>
<feature type="domain" description="PAC" evidence="11">
    <location>
        <begin position="645"/>
        <end position="696"/>
    </location>
</feature>
<dbReference type="InterPro" id="IPR035965">
    <property type="entry name" value="PAS-like_dom_sf"/>
</dbReference>
<dbReference type="Pfam" id="PF00512">
    <property type="entry name" value="HisKA"/>
    <property type="match status" value="1"/>
</dbReference>
<feature type="domain" description="Response regulatory" evidence="9">
    <location>
        <begin position="1515"/>
        <end position="1630"/>
    </location>
</feature>
<comment type="catalytic activity">
    <reaction evidence="1">
        <text>ATP + protein L-histidine = ADP + protein N-phospho-L-histidine.</text>
        <dbReference type="EC" id="2.7.13.3"/>
    </reaction>
</comment>
<dbReference type="InterPro" id="IPR003018">
    <property type="entry name" value="GAF"/>
</dbReference>
<dbReference type="InterPro" id="IPR036890">
    <property type="entry name" value="HATPase_C_sf"/>
</dbReference>
<dbReference type="InterPro" id="IPR036097">
    <property type="entry name" value="HisK_dim/P_sf"/>
</dbReference>
<dbReference type="PROSITE" id="PS50109">
    <property type="entry name" value="HIS_KIN"/>
    <property type="match status" value="1"/>
</dbReference>
<dbReference type="SUPFAM" id="SSF52172">
    <property type="entry name" value="CheY-like"/>
    <property type="match status" value="1"/>
</dbReference>
<keyword evidence="5" id="KW-0418">Kinase</keyword>
<dbReference type="Gene3D" id="3.40.50.2300">
    <property type="match status" value="1"/>
</dbReference>
<dbReference type="Pfam" id="PF13426">
    <property type="entry name" value="PAS_9"/>
    <property type="match status" value="4"/>
</dbReference>
<dbReference type="Pfam" id="PF13185">
    <property type="entry name" value="GAF_2"/>
    <property type="match status" value="1"/>
</dbReference>
<feature type="domain" description="PAS" evidence="10">
    <location>
        <begin position="1127"/>
        <end position="1175"/>
    </location>
</feature>
<feature type="coiled-coil region" evidence="7">
    <location>
        <begin position="300"/>
        <end position="327"/>
    </location>
</feature>
<evidence type="ECO:0000259" key="9">
    <source>
        <dbReference type="PROSITE" id="PS50110"/>
    </source>
</evidence>
<dbReference type="RefSeq" id="WP_194310958.1">
    <property type="nucleotide sequence ID" value="NZ_JADHEC010000005.1"/>
</dbReference>
<dbReference type="Gene3D" id="1.10.287.130">
    <property type="match status" value="1"/>
</dbReference>
<comment type="caution">
    <text evidence="12">The sequence shown here is derived from an EMBL/GenBank/DDBJ whole genome shotgun (WGS) entry which is preliminary data.</text>
</comment>
<dbReference type="CDD" id="cd00130">
    <property type="entry name" value="PAS"/>
    <property type="match status" value="7"/>
</dbReference>
<dbReference type="InterPro" id="IPR001610">
    <property type="entry name" value="PAC"/>
</dbReference>
<dbReference type="SUPFAM" id="SSF55874">
    <property type="entry name" value="ATPase domain of HSP90 chaperone/DNA topoisomerase II/histidine kinase"/>
    <property type="match status" value="1"/>
</dbReference>
<dbReference type="InterPro" id="IPR001789">
    <property type="entry name" value="Sig_transdc_resp-reg_receiver"/>
</dbReference>
<evidence type="ECO:0000256" key="2">
    <source>
        <dbReference type="ARBA" id="ARBA00012438"/>
    </source>
</evidence>
<feature type="domain" description="PAC" evidence="11">
    <location>
        <begin position="1200"/>
        <end position="1252"/>
    </location>
</feature>
<dbReference type="Proteomes" id="UP000646211">
    <property type="component" value="Unassembled WGS sequence"/>
</dbReference>
<dbReference type="PROSITE" id="PS50110">
    <property type="entry name" value="RESPONSE_REGULATORY"/>
    <property type="match status" value="1"/>
</dbReference>
<proteinExistence type="predicted"/>
<evidence type="ECO:0000256" key="4">
    <source>
        <dbReference type="ARBA" id="ARBA00022679"/>
    </source>
</evidence>
<dbReference type="SMART" id="SM00387">
    <property type="entry name" value="HATPase_c"/>
    <property type="match status" value="1"/>
</dbReference>
<evidence type="ECO:0000256" key="7">
    <source>
        <dbReference type="SAM" id="Coils"/>
    </source>
</evidence>
<dbReference type="GO" id="GO:0000155">
    <property type="term" value="F:phosphorelay sensor kinase activity"/>
    <property type="evidence" value="ECO:0007669"/>
    <property type="project" value="InterPro"/>
</dbReference>
<evidence type="ECO:0000259" key="10">
    <source>
        <dbReference type="PROSITE" id="PS50112"/>
    </source>
</evidence>
<dbReference type="InterPro" id="IPR000700">
    <property type="entry name" value="PAS-assoc_C"/>
</dbReference>
<keyword evidence="3 6" id="KW-0597">Phosphoprotein</keyword>
<dbReference type="CDD" id="cd16922">
    <property type="entry name" value="HATPase_EvgS-ArcB-TorS-like"/>
    <property type="match status" value="1"/>
</dbReference>
<dbReference type="Gene3D" id="3.30.565.10">
    <property type="entry name" value="Histidine kinase-like ATPase, C-terminal domain"/>
    <property type="match status" value="1"/>
</dbReference>
<dbReference type="InterPro" id="IPR004358">
    <property type="entry name" value="Sig_transdc_His_kin-like_C"/>
</dbReference>
<dbReference type="InterPro" id="IPR003594">
    <property type="entry name" value="HATPase_dom"/>
</dbReference>
<evidence type="ECO:0000256" key="1">
    <source>
        <dbReference type="ARBA" id="ARBA00000085"/>
    </source>
</evidence>
<dbReference type="SMART" id="SM00388">
    <property type="entry name" value="HisKA"/>
    <property type="match status" value="1"/>
</dbReference>
<dbReference type="SUPFAM" id="SSF55785">
    <property type="entry name" value="PYP-like sensor domain (PAS domain)"/>
    <property type="match status" value="8"/>
</dbReference>
<evidence type="ECO:0000259" key="11">
    <source>
        <dbReference type="PROSITE" id="PS50113"/>
    </source>
</evidence>
<dbReference type="Pfam" id="PF00072">
    <property type="entry name" value="Response_reg"/>
    <property type="match status" value="1"/>
</dbReference>
<dbReference type="InterPro" id="IPR005467">
    <property type="entry name" value="His_kinase_dom"/>
</dbReference>
<dbReference type="InterPro" id="IPR000014">
    <property type="entry name" value="PAS"/>
</dbReference>
<dbReference type="Pfam" id="PF08448">
    <property type="entry name" value="PAS_4"/>
    <property type="match status" value="2"/>
</dbReference>
<sequence>MKDKTNPLKATFLRQKAEEILKKKSINNDIHYSDIEILKLVHELDVHQIELEMQNEELLLAKKKAENDAEKYTNLYDFAPSGYFTLSKEGEIMELNFRGADLLGKERSLLLNNRFALFVTDQTRPKFNLFLEELFDSNTRQTCELKLTKVSEFPTYVYLSGIVSEDREQCLLTMVDISQRKKAEKETKISEEKYRTLFETNRDSITIFRIDEDGKPGNFIEVNPATTTLFGYTKKELLAMSVLDIETISDKKRKSKVDALISKGKIDFETIIKNKKGNLRNVDIESIIINYLNEPAVMNIARDITERKQTEENSRKAQENLATILEAIPDILFEVGFDGRIHHYQAHREDLLAVPPAIFMGKLIQEILPPDVVKTCMEAIQEADAIGWSSGKQYALDLPQGKHWFELSVSPIKERSNINKHFIVLARDITVRKITEHKLRSEKERIRAILEMVGSPIFLKDNNYKVTYANSAFCNFFGLNEKSVIGKTLAQNFPKNEKIHFLKIDRNVLDTGIQDIREEKLIVKGIVHTVIISKTRFIDESGNKSLVGSFYDITDRKKAEKTKEDALNLIHNIASRVPGVVYQYLLRPDGSSCFPYASEGIREIYGVSPEEVRKDASIVLEKIHPDDLTAVTTSIQESAKSLTPWKHEYRVKFNDGIVRFLSGNAKPQKQDDGSVLWHGFISDVTEKKIIENSLRKSEEKIRNLLDSSDGIIWEADALTFNFTFVSKQAERLLGFPIQEWYSNGFWKNHIHPDDREQTIKYCISRTKLMESHDFTYRFIANNGKIVWLRDLVKVITEDEKPILLQGVMFDITKQKQVEESLRESEEKYRGLVENSPDAIVIYKDDRIAFMNDEGLRMLGAKNEEEIIGKPVLQFIHPDSLADVIQRMKEVVRDNNASATVEEKFIRLDGTPFDVEIKAIPTIYNHETAVQVIVHDITERKQSALELTKINRMYALISQINNLIIRTHNQKELFQEICNISVAFGKFRMSWIGLIDDNQRVITEAFAGFENGYFTKSNITTVADILEGRGPTGIVMREVKTVICNDIANDPIMKPWRKEAMERGYSSSISIPIIVRNKIIGAFNLYSEEVNFFSSEEEISLLEKIILNISFALEKIQIDEDRKRTEEKIRQLSQAVEQSPVTIVITNINGEIEYANPKFIETTGYTVEEVMSQNPLVLKSEYISSEEYKQMWETITEGKEWHGEFHNKRKDGTLFWESATISPILNDEGKTTHFIAIKEDITDRKKAEKELVKSKERAEESDRLKLAFLANMSHEIRTPMNGILGFTELLKEPKLSGEEQQEYINIIEKSGKRMLNIINDIISISKVESGQIEVSLSETNVNEQIEYIYTFFKPEAKQKGIELLVSKQLASKDTIINTDREKVYAVLTNLVKNAIKFTNEGSIEFGCEKKGGYLEFHIKDTGLGISKSQKKIIFERFRQVSDSISRSHEGSGLGLAISKAYVEMLGGKIWVESKEGKGSTFYFTIPFHSENKTEEKNFIEKAGSAGKEENKIKDLKVLIVEDDAISKLLITIAVKPYSKEIIKVSTGIEAIEACRNNPDIDLVMMDINMPEMGGYEATNLIREFNKDLVIIAQTANGMQSDRDNAIAAGCTDYISKPINITSLGELIQKYFKK</sequence>
<feature type="domain" description="PAS" evidence="10">
    <location>
        <begin position="824"/>
        <end position="894"/>
    </location>
</feature>
<dbReference type="InterPro" id="IPR013655">
    <property type="entry name" value="PAS_fold_3"/>
</dbReference>